<proteinExistence type="inferred from homology"/>
<feature type="active site" evidence="1">
    <location>
        <position position="279"/>
    </location>
</feature>
<organism evidence="5 6">
    <name type="scientific">Cellulomonas marina</name>
    <dbReference type="NCBI Taxonomy" id="988821"/>
    <lineage>
        <taxon>Bacteria</taxon>
        <taxon>Bacillati</taxon>
        <taxon>Actinomycetota</taxon>
        <taxon>Actinomycetes</taxon>
        <taxon>Micrococcales</taxon>
        <taxon>Cellulomonadaceae</taxon>
        <taxon>Cellulomonas</taxon>
    </lineage>
</organism>
<dbReference type="Pfam" id="PF05362">
    <property type="entry name" value="Lon_C"/>
    <property type="match status" value="1"/>
</dbReference>
<reference evidence="5 6" key="1">
    <citation type="submission" date="2016-10" db="EMBL/GenBank/DDBJ databases">
        <authorList>
            <person name="de Groot N.N."/>
        </authorList>
    </citation>
    <scope>NUCLEOTIDE SEQUENCE [LARGE SCALE GENOMIC DNA]</scope>
    <source>
        <strain evidence="5 6">CGMCC 4.6945</strain>
    </source>
</reference>
<protein>
    <recommendedName>
        <fullName evidence="1">endopeptidase La</fullName>
        <ecNumber evidence="1">3.4.21.53</ecNumber>
    </recommendedName>
</protein>
<dbReference type="GO" id="GO:0004176">
    <property type="term" value="F:ATP-dependent peptidase activity"/>
    <property type="evidence" value="ECO:0007669"/>
    <property type="project" value="UniProtKB-UniRule"/>
</dbReference>
<evidence type="ECO:0000313" key="5">
    <source>
        <dbReference type="EMBL" id="SFB32135.1"/>
    </source>
</evidence>
<dbReference type="InterPro" id="IPR027065">
    <property type="entry name" value="Lon_Prtase"/>
</dbReference>
<dbReference type="Gene3D" id="2.30.42.10">
    <property type="match status" value="1"/>
</dbReference>
<evidence type="ECO:0000313" key="6">
    <source>
        <dbReference type="Proteomes" id="UP000199012"/>
    </source>
</evidence>
<dbReference type="PROSITE" id="PS51786">
    <property type="entry name" value="LON_PROTEOLYTIC"/>
    <property type="match status" value="1"/>
</dbReference>
<dbReference type="GO" id="GO:0005524">
    <property type="term" value="F:ATP binding"/>
    <property type="evidence" value="ECO:0007669"/>
    <property type="project" value="InterPro"/>
</dbReference>
<dbReference type="Proteomes" id="UP000199012">
    <property type="component" value="Unassembled WGS sequence"/>
</dbReference>
<evidence type="ECO:0000256" key="1">
    <source>
        <dbReference type="PROSITE-ProRule" id="PRU01122"/>
    </source>
</evidence>
<evidence type="ECO:0000259" key="4">
    <source>
        <dbReference type="PROSITE" id="PS51786"/>
    </source>
</evidence>
<dbReference type="InterPro" id="IPR020568">
    <property type="entry name" value="Ribosomal_Su5_D2-typ_SF"/>
</dbReference>
<dbReference type="GO" id="GO:0006508">
    <property type="term" value="P:proteolysis"/>
    <property type="evidence" value="ECO:0007669"/>
    <property type="project" value="UniProtKB-KW"/>
</dbReference>
<dbReference type="GO" id="GO:0030163">
    <property type="term" value="P:protein catabolic process"/>
    <property type="evidence" value="ECO:0007669"/>
    <property type="project" value="InterPro"/>
</dbReference>
<dbReference type="GO" id="GO:0004252">
    <property type="term" value="F:serine-type endopeptidase activity"/>
    <property type="evidence" value="ECO:0007669"/>
    <property type="project" value="UniProtKB-UniRule"/>
</dbReference>
<comment type="similarity">
    <text evidence="1">Belongs to the peptidase S16 family.</text>
</comment>
<dbReference type="InterPro" id="IPR008269">
    <property type="entry name" value="Lon_proteolytic"/>
</dbReference>
<feature type="transmembrane region" description="Helical" evidence="3">
    <location>
        <begin position="43"/>
        <end position="67"/>
    </location>
</feature>
<gene>
    <name evidence="5" type="ORF">SAMN05421867_11477</name>
</gene>
<feature type="region of interest" description="Disordered" evidence="2">
    <location>
        <begin position="1"/>
        <end position="40"/>
    </location>
</feature>
<dbReference type="PANTHER" id="PTHR10046">
    <property type="entry name" value="ATP DEPENDENT LON PROTEASE FAMILY MEMBER"/>
    <property type="match status" value="1"/>
</dbReference>
<dbReference type="SUPFAM" id="SSF50156">
    <property type="entry name" value="PDZ domain-like"/>
    <property type="match status" value="1"/>
</dbReference>
<keyword evidence="1" id="KW-0720">Serine protease</keyword>
<dbReference type="Pfam" id="PF13180">
    <property type="entry name" value="PDZ_2"/>
    <property type="match status" value="1"/>
</dbReference>
<evidence type="ECO:0000256" key="3">
    <source>
        <dbReference type="SAM" id="Phobius"/>
    </source>
</evidence>
<keyword evidence="3" id="KW-1133">Transmembrane helix</keyword>
<dbReference type="EC" id="3.4.21.53" evidence="1"/>
<dbReference type="InterPro" id="IPR014721">
    <property type="entry name" value="Ribsml_uS5_D2-typ_fold_subgr"/>
</dbReference>
<dbReference type="SMART" id="SM00228">
    <property type="entry name" value="PDZ"/>
    <property type="match status" value="1"/>
</dbReference>
<dbReference type="AlphaFoldDB" id="A0A1I1A2G6"/>
<feature type="compositionally biased region" description="Low complexity" evidence="2">
    <location>
        <begin position="20"/>
        <end position="33"/>
    </location>
</feature>
<dbReference type="Gene3D" id="3.30.230.10">
    <property type="match status" value="1"/>
</dbReference>
<dbReference type="EMBL" id="FOKA01000014">
    <property type="protein sequence ID" value="SFB32135.1"/>
    <property type="molecule type" value="Genomic_DNA"/>
</dbReference>
<keyword evidence="3" id="KW-0812">Transmembrane</keyword>
<keyword evidence="3" id="KW-0472">Membrane</keyword>
<dbReference type="SUPFAM" id="SSF54211">
    <property type="entry name" value="Ribosomal protein S5 domain 2-like"/>
    <property type="match status" value="1"/>
</dbReference>
<keyword evidence="1" id="KW-0645">Protease</keyword>
<dbReference type="STRING" id="988821.SAMN05421867_11477"/>
<keyword evidence="1" id="KW-0378">Hydrolase</keyword>
<accession>A0A1I1A2G6</accession>
<dbReference type="InterPro" id="IPR001478">
    <property type="entry name" value="PDZ"/>
</dbReference>
<feature type="active site" evidence="1">
    <location>
        <position position="324"/>
    </location>
</feature>
<sequence length="394" mass="39616">MPDERVGGPVAPGDADRSTEGTGATGTTGASGTDPRTRPGRRALTLSVSLLTTAALAAAGLVLPVPYAVNSPGPTLDVLGEHDGEPLITIEGAPTYDATGELRLTTVSAVGGPGYPASVLDVVVGWVRPDVLVQPAEDVYAPDLGRDELEEQNQAQMTSSQEDATVAALTQLGYEVPAVLTITAAVEGSAAVGLVQEGDVLTAVDGVPLPDYGTLVEHLDQVTPGDTVTLTVTRDGAPVEVPVVTGEADGRALIGVYIDPAFDLPVDVTIRSEDIGGPSAGTMFALGIIDALTPEDEADGAVVAGTGTISVDGRVGPIGGIRQKLSGASRDGASWFLAPDANCAETVGHVPDDLRVVAVGTLEEAYDAVVAIGAGDAQDLPTCTADGPSDASAA</sequence>
<keyword evidence="6" id="KW-1185">Reference proteome</keyword>
<evidence type="ECO:0000256" key="2">
    <source>
        <dbReference type="SAM" id="MobiDB-lite"/>
    </source>
</evidence>
<dbReference type="InterPro" id="IPR036034">
    <property type="entry name" value="PDZ_sf"/>
</dbReference>
<name>A0A1I1A2G6_9CELL</name>
<feature type="domain" description="Lon proteolytic" evidence="4">
    <location>
        <begin position="272"/>
        <end position="372"/>
    </location>
</feature>
<comment type="catalytic activity">
    <reaction evidence="1">
        <text>Hydrolysis of proteins in presence of ATP.</text>
        <dbReference type="EC" id="3.4.21.53"/>
    </reaction>
</comment>